<accession>D8LF89</accession>
<dbReference type="InterPro" id="IPR001680">
    <property type="entry name" value="WD40_rpt"/>
</dbReference>
<dbReference type="Pfam" id="PF00400">
    <property type="entry name" value="WD40"/>
    <property type="match status" value="2"/>
</dbReference>
<dbReference type="InterPro" id="IPR015943">
    <property type="entry name" value="WD40/YVTN_repeat-like_dom_sf"/>
</dbReference>
<keyword evidence="6" id="KW-1185">Reference proteome</keyword>
<dbReference type="Proteomes" id="UP000002630">
    <property type="component" value="Linkage Group LG02"/>
</dbReference>
<dbReference type="PROSITE" id="PS50082">
    <property type="entry name" value="WD_REPEATS_2"/>
    <property type="match status" value="1"/>
</dbReference>
<dbReference type="AlphaFoldDB" id="D8LF89"/>
<feature type="region of interest" description="Disordered" evidence="4">
    <location>
        <begin position="86"/>
        <end position="116"/>
    </location>
</feature>
<evidence type="ECO:0000313" key="6">
    <source>
        <dbReference type="Proteomes" id="UP000002630"/>
    </source>
</evidence>
<evidence type="ECO:0000256" key="4">
    <source>
        <dbReference type="SAM" id="MobiDB-lite"/>
    </source>
</evidence>
<protein>
    <submittedName>
        <fullName evidence="5">Uncharacterized protein</fullName>
    </submittedName>
</protein>
<feature type="region of interest" description="Disordered" evidence="4">
    <location>
        <begin position="157"/>
        <end position="178"/>
    </location>
</feature>
<evidence type="ECO:0000256" key="1">
    <source>
        <dbReference type="ARBA" id="ARBA00022574"/>
    </source>
</evidence>
<dbReference type="SUPFAM" id="SSF50978">
    <property type="entry name" value="WD40 repeat-like"/>
    <property type="match status" value="1"/>
</dbReference>
<feature type="region of interest" description="Disordered" evidence="4">
    <location>
        <begin position="1"/>
        <end position="25"/>
    </location>
</feature>
<feature type="repeat" description="WD" evidence="3">
    <location>
        <begin position="184"/>
        <end position="217"/>
    </location>
</feature>
<dbReference type="EMBL" id="FN648032">
    <property type="protein sequence ID" value="CBN78814.1"/>
    <property type="molecule type" value="Genomic_DNA"/>
</dbReference>
<name>D8LF89_ECTSI</name>
<dbReference type="PANTHER" id="PTHR19848:SF8">
    <property type="entry name" value="F-BOX AND WD REPEAT DOMAIN CONTAINING 7"/>
    <property type="match status" value="1"/>
</dbReference>
<dbReference type="SMART" id="SM00320">
    <property type="entry name" value="WD40"/>
    <property type="match status" value="2"/>
</dbReference>
<dbReference type="STRING" id="2880.D8LF89"/>
<feature type="compositionally biased region" description="Low complexity" evidence="4">
    <location>
        <begin position="8"/>
        <end position="24"/>
    </location>
</feature>
<dbReference type="InterPro" id="IPR036322">
    <property type="entry name" value="WD40_repeat_dom_sf"/>
</dbReference>
<dbReference type="PROSITE" id="PS50294">
    <property type="entry name" value="WD_REPEATS_REGION"/>
    <property type="match status" value="1"/>
</dbReference>
<proteinExistence type="predicted"/>
<evidence type="ECO:0000256" key="2">
    <source>
        <dbReference type="ARBA" id="ARBA00022737"/>
    </source>
</evidence>
<sequence>MVTQLFRSGSGSDGAPSPSFSSPAPVVPPVVRILACGGTFLPAPAKPMLRRVDVRTAAPAGAGADQAGGEEADVVSRPVRSDLCAAAAGRSERDGENEEEEEEEEEDDEDARGGGEAAVKEAGIMTCVAISAAGARGRGILVTGSYDKGVRVLHNVLCPDRENPPSSSDEDGAAPPPPVTMRMLGRHEEGVRAVAISADGRWAVTGDRKGLVKVWEVPRETPPGADREPSSPDGAAEAEFEAHKGYVYSLCMSPDARTLARTSRCRLPVLMRLLVFDVWMMLWM</sequence>
<keyword evidence="1 3" id="KW-0853">WD repeat</keyword>
<gene>
    <name evidence="5" type="ORF">Esi_0145_0014</name>
</gene>
<keyword evidence="2" id="KW-0677">Repeat</keyword>
<organism evidence="5 6">
    <name type="scientific">Ectocarpus siliculosus</name>
    <name type="common">Brown alga</name>
    <name type="synonym">Conferva siliculosa</name>
    <dbReference type="NCBI Taxonomy" id="2880"/>
    <lineage>
        <taxon>Eukaryota</taxon>
        <taxon>Sar</taxon>
        <taxon>Stramenopiles</taxon>
        <taxon>Ochrophyta</taxon>
        <taxon>PX clade</taxon>
        <taxon>Phaeophyceae</taxon>
        <taxon>Ectocarpales</taxon>
        <taxon>Ectocarpaceae</taxon>
        <taxon>Ectocarpus</taxon>
    </lineage>
</organism>
<feature type="region of interest" description="Disordered" evidence="4">
    <location>
        <begin position="60"/>
        <end position="79"/>
    </location>
</feature>
<reference evidence="5 6" key="1">
    <citation type="journal article" date="2010" name="Nature">
        <title>The Ectocarpus genome and the independent evolution of multicellularity in brown algae.</title>
        <authorList>
            <person name="Cock J.M."/>
            <person name="Sterck L."/>
            <person name="Rouze P."/>
            <person name="Scornet D."/>
            <person name="Allen A.E."/>
            <person name="Amoutzias G."/>
            <person name="Anthouard V."/>
            <person name="Artiguenave F."/>
            <person name="Aury J.M."/>
            <person name="Badger J.H."/>
            <person name="Beszteri B."/>
            <person name="Billiau K."/>
            <person name="Bonnet E."/>
            <person name="Bothwell J.H."/>
            <person name="Bowler C."/>
            <person name="Boyen C."/>
            <person name="Brownlee C."/>
            <person name="Carrano C.J."/>
            <person name="Charrier B."/>
            <person name="Cho G.Y."/>
            <person name="Coelho S.M."/>
            <person name="Collen J."/>
            <person name="Corre E."/>
            <person name="Da Silva C."/>
            <person name="Delage L."/>
            <person name="Delaroque N."/>
            <person name="Dittami S.M."/>
            <person name="Doulbeau S."/>
            <person name="Elias M."/>
            <person name="Farnham G."/>
            <person name="Gachon C.M."/>
            <person name="Gschloessl B."/>
            <person name="Heesch S."/>
            <person name="Jabbari K."/>
            <person name="Jubin C."/>
            <person name="Kawai H."/>
            <person name="Kimura K."/>
            <person name="Kloareg B."/>
            <person name="Kupper F.C."/>
            <person name="Lang D."/>
            <person name="Le Bail A."/>
            <person name="Leblanc C."/>
            <person name="Lerouge P."/>
            <person name="Lohr M."/>
            <person name="Lopez P.J."/>
            <person name="Martens C."/>
            <person name="Maumus F."/>
            <person name="Michel G."/>
            <person name="Miranda-Saavedra D."/>
            <person name="Morales J."/>
            <person name="Moreau H."/>
            <person name="Motomura T."/>
            <person name="Nagasato C."/>
            <person name="Napoli C.A."/>
            <person name="Nelson D.R."/>
            <person name="Nyvall-Collen P."/>
            <person name="Peters A.F."/>
            <person name="Pommier C."/>
            <person name="Potin P."/>
            <person name="Poulain J."/>
            <person name="Quesneville H."/>
            <person name="Read B."/>
            <person name="Rensing S.A."/>
            <person name="Ritter A."/>
            <person name="Rousvoal S."/>
            <person name="Samanta M."/>
            <person name="Samson G."/>
            <person name="Schroeder D.C."/>
            <person name="Segurens B."/>
            <person name="Strittmatter M."/>
            <person name="Tonon T."/>
            <person name="Tregear J.W."/>
            <person name="Valentin K."/>
            <person name="von Dassow P."/>
            <person name="Yamagishi T."/>
            <person name="Van de Peer Y."/>
            <person name="Wincker P."/>
        </authorList>
    </citation>
    <scope>NUCLEOTIDE SEQUENCE [LARGE SCALE GENOMIC DNA]</scope>
    <source>
        <strain evidence="6">Ec32 / CCAP1310/4</strain>
    </source>
</reference>
<dbReference type="Gene3D" id="2.130.10.10">
    <property type="entry name" value="YVTN repeat-like/Quinoprotein amine dehydrogenase"/>
    <property type="match status" value="1"/>
</dbReference>
<dbReference type="InParanoid" id="D8LF89"/>
<evidence type="ECO:0000313" key="5">
    <source>
        <dbReference type="EMBL" id="CBN78814.1"/>
    </source>
</evidence>
<evidence type="ECO:0000256" key="3">
    <source>
        <dbReference type="PROSITE-ProRule" id="PRU00221"/>
    </source>
</evidence>
<dbReference type="PANTHER" id="PTHR19848">
    <property type="entry name" value="WD40 REPEAT PROTEIN"/>
    <property type="match status" value="1"/>
</dbReference>
<dbReference type="EMBL" id="FN649727">
    <property type="protein sequence ID" value="CBN78814.1"/>
    <property type="molecule type" value="Genomic_DNA"/>
</dbReference>
<feature type="compositionally biased region" description="Acidic residues" evidence="4">
    <location>
        <begin position="95"/>
        <end position="110"/>
    </location>
</feature>